<dbReference type="Proteomes" id="UP000685013">
    <property type="component" value="Chromosome 4"/>
</dbReference>
<reference evidence="2 3" key="1">
    <citation type="journal article" date="2021" name="Hortic Res">
        <title>The domestication of Cucurbita argyrosperma as revealed by the genome of its wild relative.</title>
        <authorList>
            <person name="Barrera-Redondo J."/>
            <person name="Sanchez-de la Vega G."/>
            <person name="Aguirre-Liguori J.A."/>
            <person name="Castellanos-Morales G."/>
            <person name="Gutierrez-Guerrero Y.T."/>
            <person name="Aguirre-Dugua X."/>
            <person name="Aguirre-Planter E."/>
            <person name="Tenaillon M.I."/>
            <person name="Lira-Saade R."/>
            <person name="Eguiarte L.E."/>
        </authorList>
    </citation>
    <scope>NUCLEOTIDE SEQUENCE [LARGE SCALE GENOMIC DNA]</scope>
    <source>
        <strain evidence="2">JBR-2021</strain>
    </source>
</reference>
<evidence type="ECO:0000313" key="2">
    <source>
        <dbReference type="EMBL" id="KAG6600607.1"/>
    </source>
</evidence>
<accession>A0AAV6NQJ2</accession>
<gene>
    <name evidence="2" type="ORF">SDJN03_05840</name>
</gene>
<protein>
    <submittedName>
        <fullName evidence="2">Uncharacterized protein</fullName>
    </submittedName>
</protein>
<proteinExistence type="predicted"/>
<feature type="non-terminal residue" evidence="2">
    <location>
        <position position="1"/>
    </location>
</feature>
<feature type="region of interest" description="Disordered" evidence="1">
    <location>
        <begin position="1"/>
        <end position="29"/>
    </location>
</feature>
<organism evidence="2 3">
    <name type="scientific">Cucurbita argyrosperma subsp. sororia</name>
    <dbReference type="NCBI Taxonomy" id="37648"/>
    <lineage>
        <taxon>Eukaryota</taxon>
        <taxon>Viridiplantae</taxon>
        <taxon>Streptophyta</taxon>
        <taxon>Embryophyta</taxon>
        <taxon>Tracheophyta</taxon>
        <taxon>Spermatophyta</taxon>
        <taxon>Magnoliopsida</taxon>
        <taxon>eudicotyledons</taxon>
        <taxon>Gunneridae</taxon>
        <taxon>Pentapetalae</taxon>
        <taxon>rosids</taxon>
        <taxon>fabids</taxon>
        <taxon>Cucurbitales</taxon>
        <taxon>Cucurbitaceae</taxon>
        <taxon>Cucurbiteae</taxon>
        <taxon>Cucurbita</taxon>
    </lineage>
</organism>
<evidence type="ECO:0000256" key="1">
    <source>
        <dbReference type="SAM" id="MobiDB-lite"/>
    </source>
</evidence>
<dbReference type="EMBL" id="JAGKQH010000004">
    <property type="protein sequence ID" value="KAG6600607.1"/>
    <property type="molecule type" value="Genomic_DNA"/>
</dbReference>
<evidence type="ECO:0000313" key="3">
    <source>
        <dbReference type="Proteomes" id="UP000685013"/>
    </source>
</evidence>
<name>A0AAV6NQJ2_9ROSI</name>
<comment type="caution">
    <text evidence="2">The sequence shown here is derived from an EMBL/GenBank/DDBJ whole genome shotgun (WGS) entry which is preliminary data.</text>
</comment>
<sequence length="160" mass="17098">MKGDSTGNLEVGFKVESGGSESKGNGRDISMKQRGLAELSPFHSSGVAYEIDAVLESALAAEEAVGSGSDGSGFREEGKGREWDAMGVRVERDEEAVLAVGLGEEAGDFVVVNGLLVGEEGRRDPLVPVFRDGFESAQGFGWDETKYVRLYHVLDAHFVL</sequence>
<keyword evidence="3" id="KW-1185">Reference proteome</keyword>
<dbReference type="AlphaFoldDB" id="A0AAV6NQJ2"/>